<accession>A0A3M7QHJ5</accession>
<evidence type="ECO:0000313" key="2">
    <source>
        <dbReference type="Proteomes" id="UP000276133"/>
    </source>
</evidence>
<sequence>MLTKIIFSKSHFDSVNQHASAPVLLRLINSPFINIQYRFDKWISVILRNITNPLVKSVLQLFKYKY</sequence>
<reference evidence="1 2" key="1">
    <citation type="journal article" date="2018" name="Sci. Rep.">
        <title>Genomic signatures of local adaptation to the degree of environmental predictability in rotifers.</title>
        <authorList>
            <person name="Franch-Gras L."/>
            <person name="Hahn C."/>
            <person name="Garcia-Roger E.M."/>
            <person name="Carmona M.J."/>
            <person name="Serra M."/>
            <person name="Gomez A."/>
        </authorList>
    </citation>
    <scope>NUCLEOTIDE SEQUENCE [LARGE SCALE GENOMIC DNA]</scope>
    <source>
        <strain evidence="1">HYR1</strain>
    </source>
</reference>
<comment type="caution">
    <text evidence="1">The sequence shown here is derived from an EMBL/GenBank/DDBJ whole genome shotgun (WGS) entry which is preliminary data.</text>
</comment>
<dbReference type="AlphaFoldDB" id="A0A3M7QHJ5"/>
<keyword evidence="2" id="KW-1185">Reference proteome</keyword>
<evidence type="ECO:0000313" key="1">
    <source>
        <dbReference type="EMBL" id="RNA10713.1"/>
    </source>
</evidence>
<dbReference type="EMBL" id="REGN01006125">
    <property type="protein sequence ID" value="RNA10713.1"/>
    <property type="molecule type" value="Genomic_DNA"/>
</dbReference>
<organism evidence="1 2">
    <name type="scientific">Brachionus plicatilis</name>
    <name type="common">Marine rotifer</name>
    <name type="synonym">Brachionus muelleri</name>
    <dbReference type="NCBI Taxonomy" id="10195"/>
    <lineage>
        <taxon>Eukaryota</taxon>
        <taxon>Metazoa</taxon>
        <taxon>Spiralia</taxon>
        <taxon>Gnathifera</taxon>
        <taxon>Rotifera</taxon>
        <taxon>Eurotatoria</taxon>
        <taxon>Monogononta</taxon>
        <taxon>Pseudotrocha</taxon>
        <taxon>Ploima</taxon>
        <taxon>Brachionidae</taxon>
        <taxon>Brachionus</taxon>
    </lineage>
</organism>
<name>A0A3M7QHJ5_BRAPC</name>
<proteinExistence type="predicted"/>
<protein>
    <submittedName>
        <fullName evidence="1">Uncharacterized protein</fullName>
    </submittedName>
</protein>
<gene>
    <name evidence="1" type="ORF">BpHYR1_012697</name>
</gene>
<dbReference type="Proteomes" id="UP000276133">
    <property type="component" value="Unassembled WGS sequence"/>
</dbReference>